<evidence type="ECO:0000313" key="3">
    <source>
        <dbReference type="Proteomes" id="UP000479190"/>
    </source>
</evidence>
<protein>
    <submittedName>
        <fullName evidence="2">Uncharacterized protein</fullName>
    </submittedName>
</protein>
<gene>
    <name evidence="2" type="ORF">TBRA_LOCUS7700</name>
</gene>
<keyword evidence="3" id="KW-1185">Reference proteome</keyword>
<keyword evidence="1" id="KW-0472">Membrane</keyword>
<sequence length="200" mass="22921">MFIAETENGEKLSHENLSVSATMRTDSRFESDKRDVFSTLACNIVYYFQIKPVNDDRPRACTMPIHRKKSNIRAEINVNLNEIPRYALGSTMYIAQPRMINLWQRDFKGKTLVTFGALSCIIYGAAQQHTYTRSLYTRVLPYTYILFFFVFVLMYVCFGVAGKVVGFSLILSCPRICVSRIPSLRQSDDRRRSDVASAPV</sequence>
<organism evidence="2 3">
    <name type="scientific">Trichogramma brassicae</name>
    <dbReference type="NCBI Taxonomy" id="86971"/>
    <lineage>
        <taxon>Eukaryota</taxon>
        <taxon>Metazoa</taxon>
        <taxon>Ecdysozoa</taxon>
        <taxon>Arthropoda</taxon>
        <taxon>Hexapoda</taxon>
        <taxon>Insecta</taxon>
        <taxon>Pterygota</taxon>
        <taxon>Neoptera</taxon>
        <taxon>Endopterygota</taxon>
        <taxon>Hymenoptera</taxon>
        <taxon>Apocrita</taxon>
        <taxon>Proctotrupomorpha</taxon>
        <taxon>Chalcidoidea</taxon>
        <taxon>Trichogrammatidae</taxon>
        <taxon>Trichogramma</taxon>
    </lineage>
</organism>
<evidence type="ECO:0000313" key="2">
    <source>
        <dbReference type="EMBL" id="CAB0035817.1"/>
    </source>
</evidence>
<evidence type="ECO:0000256" key="1">
    <source>
        <dbReference type="SAM" id="Phobius"/>
    </source>
</evidence>
<feature type="transmembrane region" description="Helical" evidence="1">
    <location>
        <begin position="146"/>
        <end position="171"/>
    </location>
</feature>
<accession>A0A6H5IGS9</accession>
<dbReference type="EMBL" id="CADCXV010000800">
    <property type="protein sequence ID" value="CAB0035817.1"/>
    <property type="molecule type" value="Genomic_DNA"/>
</dbReference>
<name>A0A6H5IGS9_9HYME</name>
<dbReference type="Proteomes" id="UP000479190">
    <property type="component" value="Unassembled WGS sequence"/>
</dbReference>
<proteinExistence type="predicted"/>
<keyword evidence="1" id="KW-1133">Transmembrane helix</keyword>
<keyword evidence="1" id="KW-0812">Transmembrane</keyword>
<dbReference type="AlphaFoldDB" id="A0A6H5IGS9"/>
<reference evidence="2 3" key="1">
    <citation type="submission" date="2020-02" db="EMBL/GenBank/DDBJ databases">
        <authorList>
            <person name="Ferguson B K."/>
        </authorList>
    </citation>
    <scope>NUCLEOTIDE SEQUENCE [LARGE SCALE GENOMIC DNA]</scope>
</reference>